<dbReference type="AlphaFoldDB" id="A0A238Z940"/>
<keyword evidence="3" id="KW-1185">Reference proteome</keyword>
<proteinExistence type="predicted"/>
<dbReference type="EMBL" id="FZOF01000001">
    <property type="protein sequence ID" value="SNR79827.1"/>
    <property type="molecule type" value="Genomic_DNA"/>
</dbReference>
<sequence length="97" mass="9929">MLKKAFACATLAVAATGSAAALAPTAQASDVHGGNYSQNVNVLPHLCLDVKRVYALNPVALDALTETSGQQCNEKSSVVDGHKSALSDLADVGAYQN</sequence>
<protein>
    <recommendedName>
        <fullName evidence="4">Secreted protein</fullName>
    </recommendedName>
</protein>
<name>A0A238Z940_9ACTN</name>
<accession>A0A238Z940</accession>
<organism evidence="2 3">
    <name type="scientific">Actinacidiphila glaucinigra</name>
    <dbReference type="NCBI Taxonomy" id="235986"/>
    <lineage>
        <taxon>Bacteria</taxon>
        <taxon>Bacillati</taxon>
        <taxon>Actinomycetota</taxon>
        <taxon>Actinomycetes</taxon>
        <taxon>Kitasatosporales</taxon>
        <taxon>Streptomycetaceae</taxon>
        <taxon>Actinacidiphila</taxon>
    </lineage>
</organism>
<dbReference type="Proteomes" id="UP000198280">
    <property type="component" value="Unassembled WGS sequence"/>
</dbReference>
<evidence type="ECO:0008006" key="4">
    <source>
        <dbReference type="Google" id="ProtNLM"/>
    </source>
</evidence>
<feature type="chain" id="PRO_5012579484" description="Secreted protein" evidence="1">
    <location>
        <begin position="29"/>
        <end position="97"/>
    </location>
</feature>
<evidence type="ECO:0000313" key="2">
    <source>
        <dbReference type="EMBL" id="SNR79827.1"/>
    </source>
</evidence>
<evidence type="ECO:0000256" key="1">
    <source>
        <dbReference type="SAM" id="SignalP"/>
    </source>
</evidence>
<feature type="signal peptide" evidence="1">
    <location>
        <begin position="1"/>
        <end position="28"/>
    </location>
</feature>
<gene>
    <name evidence="2" type="ORF">SAMN05216252_10192</name>
</gene>
<keyword evidence="1" id="KW-0732">Signal</keyword>
<dbReference type="RefSeq" id="WP_089221556.1">
    <property type="nucleotide sequence ID" value="NZ_FZOF01000001.1"/>
</dbReference>
<reference evidence="2 3" key="1">
    <citation type="submission" date="2017-06" db="EMBL/GenBank/DDBJ databases">
        <authorList>
            <person name="Kim H.J."/>
            <person name="Triplett B.A."/>
        </authorList>
    </citation>
    <scope>NUCLEOTIDE SEQUENCE [LARGE SCALE GENOMIC DNA]</scope>
    <source>
        <strain evidence="2 3">CGMCC 4.1858</strain>
    </source>
</reference>
<evidence type="ECO:0000313" key="3">
    <source>
        <dbReference type="Proteomes" id="UP000198280"/>
    </source>
</evidence>